<dbReference type="RefSeq" id="WP_150437665.1">
    <property type="nucleotide sequence ID" value="NZ_VYKJ01000021.1"/>
</dbReference>
<dbReference type="Proteomes" id="UP000335415">
    <property type="component" value="Unassembled WGS sequence"/>
</dbReference>
<protein>
    <submittedName>
        <fullName evidence="1">Uncharacterized protein</fullName>
    </submittedName>
</protein>
<evidence type="ECO:0000313" key="1">
    <source>
        <dbReference type="EMBL" id="KAA8995264.1"/>
    </source>
</evidence>
<gene>
    <name evidence="1" type="ORF">FJU30_24950</name>
</gene>
<comment type="caution">
    <text evidence="1">The sequence shown here is derived from an EMBL/GenBank/DDBJ whole genome shotgun (WGS) entry which is preliminary data.</text>
</comment>
<dbReference type="AlphaFoldDB" id="A0A5J5FQG8"/>
<proteinExistence type="predicted"/>
<sequence>MFGYNQSEWVRENSGTRYSTPVWFSLKYLSRAFASALVQQTALCAEDVQPDTGKNVRKVKNSLYRNEECLHK</sequence>
<reference evidence="1 2" key="1">
    <citation type="submission" date="2019-09" db="EMBL/GenBank/DDBJ databases">
        <authorList>
            <person name="Li Y."/>
        </authorList>
    </citation>
    <scope>NUCLEOTIDE SEQUENCE [LARGE SCALE GENOMIC DNA]</scope>
    <source>
        <strain evidence="1 2">L3-3HA</strain>
    </source>
</reference>
<dbReference type="EMBL" id="VYKJ01000021">
    <property type="protein sequence ID" value="KAA8995264.1"/>
    <property type="molecule type" value="Genomic_DNA"/>
</dbReference>
<name>A0A5J5FQG8_9GAMM</name>
<organism evidence="1 2">
    <name type="scientific">Affinibrenneria salicis</name>
    <dbReference type="NCBI Taxonomy" id="2590031"/>
    <lineage>
        <taxon>Bacteria</taxon>
        <taxon>Pseudomonadati</taxon>
        <taxon>Pseudomonadota</taxon>
        <taxon>Gammaproteobacteria</taxon>
        <taxon>Enterobacterales</taxon>
        <taxon>Pectobacteriaceae</taxon>
        <taxon>Affinibrenneria</taxon>
    </lineage>
</organism>
<evidence type="ECO:0000313" key="2">
    <source>
        <dbReference type="Proteomes" id="UP000335415"/>
    </source>
</evidence>
<accession>A0A5J5FQG8</accession>
<keyword evidence="2" id="KW-1185">Reference proteome</keyword>